<protein>
    <submittedName>
        <fullName evidence="1">Uncharacterized protein</fullName>
    </submittedName>
</protein>
<dbReference type="Proteomes" id="UP000637061">
    <property type="component" value="Unassembled WGS sequence"/>
</dbReference>
<dbReference type="AlphaFoldDB" id="A0A8I1EC19"/>
<proteinExistence type="predicted"/>
<evidence type="ECO:0000313" key="1">
    <source>
        <dbReference type="EMBL" id="MBI6882528.1"/>
    </source>
</evidence>
<dbReference type="EMBL" id="JAEHTE010000001">
    <property type="protein sequence ID" value="MBI6882528.1"/>
    <property type="molecule type" value="Genomic_DNA"/>
</dbReference>
<comment type="caution">
    <text evidence="1">The sequence shown here is derived from an EMBL/GenBank/DDBJ whole genome shotgun (WGS) entry which is preliminary data.</text>
</comment>
<dbReference type="RefSeq" id="WP_198746144.1">
    <property type="nucleotide sequence ID" value="NZ_JAEHTE010000001.1"/>
</dbReference>
<sequence>MNDEHHSDAALTALVSDALGQEAVSLLINVRESQIKIWYGIEGKVAEQHHYAPYEIKAVVAVLQSRMPAANHLSDSAVLAVNTRSDVKVRLRVARMPCHPEGYDLSVKLLRMSSTEATHPLSSALSSTGE</sequence>
<evidence type="ECO:0000313" key="2">
    <source>
        <dbReference type="Proteomes" id="UP000637061"/>
    </source>
</evidence>
<name>A0A8I1EC19_PSEPU</name>
<reference evidence="1" key="1">
    <citation type="submission" date="2020-12" db="EMBL/GenBank/DDBJ databases">
        <title>Enhanced detection system for hospital associated transmission using whole genome sequencing surveillance.</title>
        <authorList>
            <person name="Harrison L.H."/>
            <person name="Van Tyne D."/>
            <person name="Marsh J.W."/>
            <person name="Griffith M.P."/>
            <person name="Snyder D.J."/>
            <person name="Cooper V.S."/>
            <person name="Mustapha M."/>
        </authorList>
    </citation>
    <scope>NUCLEOTIDE SEQUENCE</scope>
    <source>
        <strain evidence="1">PSB00042</strain>
    </source>
</reference>
<organism evidence="1 2">
    <name type="scientific">Pseudomonas putida</name>
    <name type="common">Arthrobacter siderocapsulatus</name>
    <dbReference type="NCBI Taxonomy" id="303"/>
    <lineage>
        <taxon>Bacteria</taxon>
        <taxon>Pseudomonadati</taxon>
        <taxon>Pseudomonadota</taxon>
        <taxon>Gammaproteobacteria</taxon>
        <taxon>Pseudomonadales</taxon>
        <taxon>Pseudomonadaceae</taxon>
        <taxon>Pseudomonas</taxon>
    </lineage>
</organism>
<gene>
    <name evidence="1" type="ORF">JEU22_01270</name>
</gene>
<accession>A0A8I1EC19</accession>